<dbReference type="PANTHER" id="PTHR10380">
    <property type="entry name" value="CUTICLE PROTEIN"/>
    <property type="match status" value="1"/>
</dbReference>
<dbReference type="Pfam" id="PF00379">
    <property type="entry name" value="Chitin_bind_4"/>
    <property type="match status" value="1"/>
</dbReference>
<keyword evidence="1 2" id="KW-0193">Cuticle</keyword>
<dbReference type="PRINTS" id="PR00947">
    <property type="entry name" value="CUTICLE"/>
</dbReference>
<dbReference type="InterPro" id="IPR050468">
    <property type="entry name" value="Cuticle_Struct_Prot"/>
</dbReference>
<proteinExistence type="predicted"/>
<dbReference type="OMA" id="TIETHYT"/>
<dbReference type="AlphaFoldDB" id="N6TU93"/>
<dbReference type="OrthoDB" id="6629557at2759"/>
<evidence type="ECO:0000313" key="3">
    <source>
        <dbReference type="EMBL" id="ENN71961.1"/>
    </source>
</evidence>
<dbReference type="EMBL" id="KB741248">
    <property type="protein sequence ID" value="ENN71961.1"/>
    <property type="molecule type" value="Genomic_DNA"/>
</dbReference>
<dbReference type="InterPro" id="IPR000618">
    <property type="entry name" value="Insect_cuticle"/>
</dbReference>
<accession>N6TU93</accession>
<dbReference type="PROSITE" id="PS51155">
    <property type="entry name" value="CHIT_BIND_RR_2"/>
    <property type="match status" value="1"/>
</dbReference>
<dbReference type="HOGENOM" id="CLU_065450_7_3_1"/>
<dbReference type="PANTHER" id="PTHR10380:SF218">
    <property type="entry name" value="ADULT CUTICLE PROTEIN 65AA-RELATED"/>
    <property type="match status" value="1"/>
</dbReference>
<dbReference type="EMBL" id="KB631794">
    <property type="protein sequence ID" value="ERL86191.1"/>
    <property type="molecule type" value="Genomic_DNA"/>
</dbReference>
<dbReference type="InterPro" id="IPR031311">
    <property type="entry name" value="CHIT_BIND_RR_consensus"/>
</dbReference>
<dbReference type="STRING" id="77166.N6TU93"/>
<feature type="non-terminal residue" evidence="3">
    <location>
        <position position="1"/>
    </location>
</feature>
<dbReference type="PROSITE" id="PS00233">
    <property type="entry name" value="CHIT_BIND_RR_1"/>
    <property type="match status" value="1"/>
</dbReference>
<gene>
    <name evidence="4" type="ORF">D910_03604</name>
    <name evidence="3" type="ORF">YQE_11395</name>
</gene>
<dbReference type="GO" id="GO:0062129">
    <property type="term" value="C:chitin-based extracellular matrix"/>
    <property type="evidence" value="ECO:0007669"/>
    <property type="project" value="TreeGrafter"/>
</dbReference>
<evidence type="ECO:0000256" key="1">
    <source>
        <dbReference type="ARBA" id="ARBA00022460"/>
    </source>
</evidence>
<evidence type="ECO:0000256" key="2">
    <source>
        <dbReference type="PROSITE-ProRule" id="PRU00497"/>
    </source>
</evidence>
<protein>
    <submittedName>
        <fullName evidence="3">Uncharacterized protein</fullName>
    </submittedName>
</protein>
<dbReference type="Proteomes" id="UP000030742">
    <property type="component" value="Unassembled WGS sequence"/>
</dbReference>
<sequence length="157" mass="16967">MCGVQERLLVSVSTSSMKTILILLALLGLTKARPQFQRQQQFQQFRQIVQAPLTYILRYDANLGLPTGFSYAVQTSDGFNNAVIGEVKNQDTQEESLAVEGQYSYVGDDGKTYTVYYKADENGFQPSGEHIPPAANTSRKLGIPSAALASLAGGGLG</sequence>
<evidence type="ECO:0000313" key="4">
    <source>
        <dbReference type="EMBL" id="ERL86191.1"/>
    </source>
</evidence>
<dbReference type="GO" id="GO:0008010">
    <property type="term" value="F:structural constituent of chitin-based larval cuticle"/>
    <property type="evidence" value="ECO:0007669"/>
    <property type="project" value="TreeGrafter"/>
</dbReference>
<organism evidence="3">
    <name type="scientific">Dendroctonus ponderosae</name>
    <name type="common">Mountain pine beetle</name>
    <dbReference type="NCBI Taxonomy" id="77166"/>
    <lineage>
        <taxon>Eukaryota</taxon>
        <taxon>Metazoa</taxon>
        <taxon>Ecdysozoa</taxon>
        <taxon>Arthropoda</taxon>
        <taxon>Hexapoda</taxon>
        <taxon>Insecta</taxon>
        <taxon>Pterygota</taxon>
        <taxon>Neoptera</taxon>
        <taxon>Endopterygota</taxon>
        <taxon>Coleoptera</taxon>
        <taxon>Polyphaga</taxon>
        <taxon>Cucujiformia</taxon>
        <taxon>Curculionidae</taxon>
        <taxon>Scolytinae</taxon>
        <taxon>Dendroctonus</taxon>
    </lineage>
</organism>
<reference evidence="3 5" key="1">
    <citation type="journal article" date="2013" name="Genome Biol.">
        <title>Draft genome of the mountain pine beetle, Dendroctonus ponderosae Hopkins, a major forest pest.</title>
        <authorList>
            <person name="Keeling C.I."/>
            <person name="Yuen M.M."/>
            <person name="Liao N.Y."/>
            <person name="Docking T.R."/>
            <person name="Chan S.K."/>
            <person name="Taylor G.A."/>
            <person name="Palmquist D.L."/>
            <person name="Jackman S.D."/>
            <person name="Nguyen A."/>
            <person name="Li M."/>
            <person name="Henderson H."/>
            <person name="Janes J.K."/>
            <person name="Zhao Y."/>
            <person name="Pandoh P."/>
            <person name="Moore R."/>
            <person name="Sperling F.A."/>
            <person name="Huber D.P."/>
            <person name="Birol I."/>
            <person name="Jones S.J."/>
            <person name="Bohlmann J."/>
        </authorList>
    </citation>
    <scope>NUCLEOTIDE SEQUENCE</scope>
</reference>
<name>N6TU93_DENPD</name>
<evidence type="ECO:0000313" key="5">
    <source>
        <dbReference type="Proteomes" id="UP000030742"/>
    </source>
</evidence>